<dbReference type="EMBL" id="ML179036">
    <property type="protein sequence ID" value="THV07857.1"/>
    <property type="molecule type" value="Genomic_DNA"/>
</dbReference>
<dbReference type="PANTHER" id="PTHR43245">
    <property type="entry name" value="BIFUNCTIONAL POLYMYXIN RESISTANCE PROTEIN ARNA"/>
    <property type="match status" value="1"/>
</dbReference>
<dbReference type="AlphaFoldDB" id="A0A4S8MWX0"/>
<gene>
    <name evidence="1" type="ORF">K435DRAFT_772217</name>
</gene>
<protein>
    <recommendedName>
        <fullName evidence="3">NAD(P)-binding protein</fullName>
    </recommendedName>
</protein>
<dbReference type="Proteomes" id="UP000297245">
    <property type="component" value="Unassembled WGS sequence"/>
</dbReference>
<evidence type="ECO:0000313" key="1">
    <source>
        <dbReference type="EMBL" id="THV07857.1"/>
    </source>
</evidence>
<organism evidence="1 2">
    <name type="scientific">Dendrothele bispora (strain CBS 962.96)</name>
    <dbReference type="NCBI Taxonomy" id="1314807"/>
    <lineage>
        <taxon>Eukaryota</taxon>
        <taxon>Fungi</taxon>
        <taxon>Dikarya</taxon>
        <taxon>Basidiomycota</taxon>
        <taxon>Agaricomycotina</taxon>
        <taxon>Agaricomycetes</taxon>
        <taxon>Agaricomycetidae</taxon>
        <taxon>Agaricales</taxon>
        <taxon>Agaricales incertae sedis</taxon>
        <taxon>Dendrothele</taxon>
    </lineage>
</organism>
<evidence type="ECO:0008006" key="3">
    <source>
        <dbReference type="Google" id="ProtNLM"/>
    </source>
</evidence>
<keyword evidence="2" id="KW-1185">Reference proteome</keyword>
<dbReference type="Gene3D" id="3.40.50.720">
    <property type="entry name" value="NAD(P)-binding Rossmann-like Domain"/>
    <property type="match status" value="1"/>
</dbReference>
<dbReference type="InterPro" id="IPR036291">
    <property type="entry name" value="NAD(P)-bd_dom_sf"/>
</dbReference>
<dbReference type="PANTHER" id="PTHR43245:SF11">
    <property type="entry name" value="LD23561P"/>
    <property type="match status" value="1"/>
</dbReference>
<reference evidence="1 2" key="1">
    <citation type="journal article" date="2019" name="Nat. Ecol. Evol.">
        <title>Megaphylogeny resolves global patterns of mushroom evolution.</title>
        <authorList>
            <person name="Varga T."/>
            <person name="Krizsan K."/>
            <person name="Foldi C."/>
            <person name="Dima B."/>
            <person name="Sanchez-Garcia M."/>
            <person name="Sanchez-Ramirez S."/>
            <person name="Szollosi G.J."/>
            <person name="Szarkandi J.G."/>
            <person name="Papp V."/>
            <person name="Albert L."/>
            <person name="Andreopoulos W."/>
            <person name="Angelini C."/>
            <person name="Antonin V."/>
            <person name="Barry K.W."/>
            <person name="Bougher N.L."/>
            <person name="Buchanan P."/>
            <person name="Buyck B."/>
            <person name="Bense V."/>
            <person name="Catcheside P."/>
            <person name="Chovatia M."/>
            <person name="Cooper J."/>
            <person name="Damon W."/>
            <person name="Desjardin D."/>
            <person name="Finy P."/>
            <person name="Geml J."/>
            <person name="Haridas S."/>
            <person name="Hughes K."/>
            <person name="Justo A."/>
            <person name="Karasinski D."/>
            <person name="Kautmanova I."/>
            <person name="Kiss B."/>
            <person name="Kocsube S."/>
            <person name="Kotiranta H."/>
            <person name="LaButti K.M."/>
            <person name="Lechner B.E."/>
            <person name="Liimatainen K."/>
            <person name="Lipzen A."/>
            <person name="Lukacs Z."/>
            <person name="Mihaltcheva S."/>
            <person name="Morgado L.N."/>
            <person name="Niskanen T."/>
            <person name="Noordeloos M.E."/>
            <person name="Ohm R.A."/>
            <person name="Ortiz-Santana B."/>
            <person name="Ovrebo C."/>
            <person name="Racz N."/>
            <person name="Riley R."/>
            <person name="Savchenko A."/>
            <person name="Shiryaev A."/>
            <person name="Soop K."/>
            <person name="Spirin V."/>
            <person name="Szebenyi C."/>
            <person name="Tomsovsky M."/>
            <person name="Tulloss R.E."/>
            <person name="Uehling J."/>
            <person name="Grigoriev I.V."/>
            <person name="Vagvolgyi C."/>
            <person name="Papp T."/>
            <person name="Martin F.M."/>
            <person name="Miettinen O."/>
            <person name="Hibbett D.S."/>
            <person name="Nagy L.G."/>
        </authorList>
    </citation>
    <scope>NUCLEOTIDE SEQUENCE [LARGE SCALE GENOMIC DNA]</scope>
    <source>
        <strain evidence="1 2">CBS 962.96</strain>
    </source>
</reference>
<accession>A0A4S8MWX0</accession>
<evidence type="ECO:0000313" key="2">
    <source>
        <dbReference type="Proteomes" id="UP000297245"/>
    </source>
</evidence>
<sequence length="426" mass="48152">MLTLAVHVLLICFTSALFCYYFTTGGLNTFSRALAAFLVPLEGESLVSHVRIVDKYSVAPPTTYLGSEFTKVLEKPEVEYKQANLTVPSIITSMYDSPEGQAPYEYVFDLTGEVRHDRTEMIQINTTCKISRSLALEAAKRKVKAYIRLQLPFYETSGKGTHDEKDDPQPEGTIGTWWHETLRMLSAIEDLNLVILRVGLTYGPYIEYGYITTAITVASVYGWMKKPMKTLHSPGKHATNTVHVDDVAGALWACANWMALLGRKEADSVAGTEIFFHNDKNKVSEVEGMPPHNQKLVAPLFNLVDDSNNTYLSVGQTVTSIFGTTFEFFNIGERTLFKFVDDAVEEINEHHVGGWTEMIQASNPPITNTTLSAYMDKWDLDKHTVAFNNNKIKQVVGYQLKRPEFNQQVLKEIVDKWREEHCWPNL</sequence>
<dbReference type="SUPFAM" id="SSF51735">
    <property type="entry name" value="NAD(P)-binding Rossmann-fold domains"/>
    <property type="match status" value="1"/>
</dbReference>
<dbReference type="InterPro" id="IPR050177">
    <property type="entry name" value="Lipid_A_modif_metabolic_enz"/>
</dbReference>
<name>A0A4S8MWX0_DENBC</name>
<dbReference type="OrthoDB" id="16464at2759"/>
<proteinExistence type="predicted"/>